<feature type="region of interest" description="Disordered" evidence="1">
    <location>
        <begin position="157"/>
        <end position="179"/>
    </location>
</feature>
<protein>
    <recommendedName>
        <fullName evidence="4">DUF5667 domain-containing protein</fullName>
    </recommendedName>
</protein>
<accession>A0A1G1XWN0</accession>
<dbReference type="Proteomes" id="UP000178930">
    <property type="component" value="Unassembled WGS sequence"/>
</dbReference>
<evidence type="ECO:0000313" key="2">
    <source>
        <dbReference type="EMBL" id="OGY44479.1"/>
    </source>
</evidence>
<name>A0A1G1XWN0_9BACT</name>
<evidence type="ECO:0000256" key="1">
    <source>
        <dbReference type="SAM" id="MobiDB-lite"/>
    </source>
</evidence>
<evidence type="ECO:0000313" key="3">
    <source>
        <dbReference type="Proteomes" id="UP000178930"/>
    </source>
</evidence>
<comment type="caution">
    <text evidence="2">The sequence shown here is derived from an EMBL/GenBank/DDBJ whole genome shotgun (WGS) entry which is preliminary data.</text>
</comment>
<gene>
    <name evidence="2" type="ORF">A2729_02335</name>
</gene>
<reference evidence="2 3" key="1">
    <citation type="journal article" date="2016" name="Nat. Commun.">
        <title>Thousands of microbial genomes shed light on interconnected biogeochemical processes in an aquifer system.</title>
        <authorList>
            <person name="Anantharaman K."/>
            <person name="Brown C.T."/>
            <person name="Hug L.A."/>
            <person name="Sharon I."/>
            <person name="Castelle C.J."/>
            <person name="Probst A.J."/>
            <person name="Thomas B.C."/>
            <person name="Singh A."/>
            <person name="Wilkins M.J."/>
            <person name="Karaoz U."/>
            <person name="Brodie E.L."/>
            <person name="Williams K.H."/>
            <person name="Hubbard S.S."/>
            <person name="Banfield J.F."/>
        </authorList>
    </citation>
    <scope>NUCLEOTIDE SEQUENCE [LARGE SCALE GENOMIC DNA]</scope>
</reference>
<organism evidence="2 3">
    <name type="scientific">Candidatus Buchananbacteria bacterium RIFCSPHIGHO2_01_FULL_39_14</name>
    <dbReference type="NCBI Taxonomy" id="1797532"/>
    <lineage>
        <taxon>Bacteria</taxon>
        <taxon>Candidatus Buchananiibacteriota</taxon>
    </lineage>
</organism>
<sequence>MVIGLVMMIVLLAGGGGMAAVVKLPETNSNSSPDECVKLIKGRLSREIPEPHLRKRLSELLESAMKFKVPKVGEEAQSSGEVIGIWRSWRGVFSAYERYQVLFGLEDSLKIRPVVRDLFTYTNEKLAWIKERKIDTPVLKEVYVRIEQQYDLIKLDAPIPQASKQKNPPPEQPKREKKG</sequence>
<dbReference type="EMBL" id="MHIB01000016">
    <property type="protein sequence ID" value="OGY44479.1"/>
    <property type="molecule type" value="Genomic_DNA"/>
</dbReference>
<evidence type="ECO:0008006" key="4">
    <source>
        <dbReference type="Google" id="ProtNLM"/>
    </source>
</evidence>
<proteinExistence type="predicted"/>
<dbReference type="AlphaFoldDB" id="A0A1G1XWN0"/>